<dbReference type="AlphaFoldDB" id="A0A8J7GDJ7"/>
<protein>
    <submittedName>
        <fullName evidence="1">Uncharacterized protein</fullName>
    </submittedName>
</protein>
<reference evidence="1" key="1">
    <citation type="submission" date="2020-11" db="EMBL/GenBank/DDBJ databases">
        <title>Sequencing the genomes of 1000 actinobacteria strains.</title>
        <authorList>
            <person name="Klenk H.-P."/>
        </authorList>
    </citation>
    <scope>NUCLEOTIDE SEQUENCE</scope>
    <source>
        <strain evidence="1">DSM 45356</strain>
    </source>
</reference>
<name>A0A8J7GDJ7_9ACTN</name>
<accession>A0A8J7GDJ7</accession>
<sequence>MLFIGRQIKRHPIDLHAATPVSTHQNQIHRHYAKINIEDRP</sequence>
<evidence type="ECO:0000313" key="1">
    <source>
        <dbReference type="EMBL" id="MBG6134497.1"/>
    </source>
</evidence>
<evidence type="ECO:0000313" key="2">
    <source>
        <dbReference type="Proteomes" id="UP000622552"/>
    </source>
</evidence>
<dbReference type="Proteomes" id="UP000622552">
    <property type="component" value="Unassembled WGS sequence"/>
</dbReference>
<keyword evidence="2" id="KW-1185">Reference proteome</keyword>
<comment type="caution">
    <text evidence="1">The sequence shown here is derived from an EMBL/GenBank/DDBJ whole genome shotgun (WGS) entry which is preliminary data.</text>
</comment>
<organism evidence="1 2">
    <name type="scientific">Longispora fulva</name>
    <dbReference type="NCBI Taxonomy" id="619741"/>
    <lineage>
        <taxon>Bacteria</taxon>
        <taxon>Bacillati</taxon>
        <taxon>Actinomycetota</taxon>
        <taxon>Actinomycetes</taxon>
        <taxon>Micromonosporales</taxon>
        <taxon>Micromonosporaceae</taxon>
        <taxon>Longispora</taxon>
    </lineage>
</organism>
<gene>
    <name evidence="1" type="ORF">IW245_000691</name>
</gene>
<proteinExistence type="predicted"/>
<dbReference type="EMBL" id="JADOUF010000001">
    <property type="protein sequence ID" value="MBG6134497.1"/>
    <property type="molecule type" value="Genomic_DNA"/>
</dbReference>